<dbReference type="EMBL" id="AJWY01010907">
    <property type="protein sequence ID" value="EKC54217.1"/>
    <property type="molecule type" value="Genomic_DNA"/>
</dbReference>
<evidence type="ECO:0000313" key="1">
    <source>
        <dbReference type="EMBL" id="EKC54217.1"/>
    </source>
</evidence>
<name>K1S072_9ZZZZ</name>
<feature type="non-terminal residue" evidence="1">
    <location>
        <position position="240"/>
    </location>
</feature>
<dbReference type="AlphaFoldDB" id="K1S072"/>
<organism evidence="1">
    <name type="scientific">human gut metagenome</name>
    <dbReference type="NCBI Taxonomy" id="408170"/>
    <lineage>
        <taxon>unclassified sequences</taxon>
        <taxon>metagenomes</taxon>
        <taxon>organismal metagenomes</taxon>
    </lineage>
</organism>
<proteinExistence type="predicted"/>
<comment type="caution">
    <text evidence="1">The sequence shown here is derived from an EMBL/GenBank/DDBJ whole genome shotgun (WGS) entry which is preliminary data.</text>
</comment>
<reference evidence="1" key="1">
    <citation type="journal article" date="2013" name="Environ. Microbiol.">
        <title>Microbiota from the distal guts of lean and obese adolescents exhibit partial functional redundancy besides clear differences in community structure.</title>
        <authorList>
            <person name="Ferrer M."/>
            <person name="Ruiz A."/>
            <person name="Lanza F."/>
            <person name="Haange S.B."/>
            <person name="Oberbach A."/>
            <person name="Till H."/>
            <person name="Bargiela R."/>
            <person name="Campoy C."/>
            <person name="Segura M.T."/>
            <person name="Richter M."/>
            <person name="von Bergen M."/>
            <person name="Seifert J."/>
            <person name="Suarez A."/>
        </authorList>
    </citation>
    <scope>NUCLEOTIDE SEQUENCE</scope>
</reference>
<accession>K1S072</accession>
<sequence length="240" mass="27924">MMELPIRQLYYDERKYTYAQSQQLRGQTGSIGHLRGDFGSGGQEFYTSWDEHNSRLKTPEFSSELDEVINALRSEEYGLLKSRPGMAQFARKYPDSAFKGSYTTEHGFRVDTEKHAYLIRCNPTKGDYNFYCFCYVKEWLDRHMDKAGQDIRFIDSHYKELFRLPDGEQVVITLSNGETMEQPCRYIDETHLEVGNNLYHICEFAERMERGGNTYAPKETPLPRECLSVLADTGELVKID</sequence>
<protein>
    <submittedName>
        <fullName evidence="1">Uncharacterized protein</fullName>
    </submittedName>
</protein>
<gene>
    <name evidence="1" type="ORF">LEA_15965</name>
</gene>